<dbReference type="AlphaFoldDB" id="A0A8C4HNM3"/>
<protein>
    <submittedName>
        <fullName evidence="1">Uncharacterized protein</fullName>
    </submittedName>
</protein>
<proteinExistence type="predicted"/>
<name>A0A8C4HNM3_DICLA</name>
<organism evidence="1 2">
    <name type="scientific">Dicentrarchus labrax</name>
    <name type="common">European seabass</name>
    <name type="synonym">Morone labrax</name>
    <dbReference type="NCBI Taxonomy" id="13489"/>
    <lineage>
        <taxon>Eukaryota</taxon>
        <taxon>Metazoa</taxon>
        <taxon>Chordata</taxon>
        <taxon>Craniata</taxon>
        <taxon>Vertebrata</taxon>
        <taxon>Euteleostomi</taxon>
        <taxon>Actinopterygii</taxon>
        <taxon>Neopterygii</taxon>
        <taxon>Teleostei</taxon>
        <taxon>Neoteleostei</taxon>
        <taxon>Acanthomorphata</taxon>
        <taxon>Eupercaria</taxon>
        <taxon>Moronidae</taxon>
        <taxon>Dicentrarchus</taxon>
    </lineage>
</organism>
<evidence type="ECO:0000313" key="1">
    <source>
        <dbReference type="Ensembl" id="ENSDLAP00005044635.2"/>
    </source>
</evidence>
<accession>A0A8C4HNM3</accession>
<reference evidence="1" key="2">
    <citation type="submission" date="2025-09" db="UniProtKB">
        <authorList>
            <consortium name="Ensembl"/>
        </authorList>
    </citation>
    <scope>IDENTIFICATION</scope>
</reference>
<dbReference type="Proteomes" id="UP000694389">
    <property type="component" value="Unassembled WGS sequence"/>
</dbReference>
<evidence type="ECO:0000313" key="2">
    <source>
        <dbReference type="Proteomes" id="UP000694389"/>
    </source>
</evidence>
<sequence>LYGLSPSVRGDRTKPITNNDLISLSHQTMVHLCICASNALYILIHFHTFKHACLHPQIDL</sequence>
<dbReference type="Ensembl" id="ENSDLAT00005047642.2">
    <property type="protein sequence ID" value="ENSDLAP00005044635.2"/>
    <property type="gene ID" value="ENSDLAG00005019791.2"/>
</dbReference>
<keyword evidence="2" id="KW-1185">Reference proteome</keyword>
<reference evidence="1" key="1">
    <citation type="submission" date="2025-08" db="UniProtKB">
        <authorList>
            <consortium name="Ensembl"/>
        </authorList>
    </citation>
    <scope>IDENTIFICATION</scope>
</reference>